<dbReference type="OrthoDB" id="5419460at2759"/>
<dbReference type="PANTHER" id="PTHR36414">
    <property type="entry name" value="PROTEIN SUR7"/>
    <property type="match status" value="1"/>
</dbReference>
<feature type="transmembrane region" description="Helical" evidence="2">
    <location>
        <begin position="114"/>
        <end position="136"/>
    </location>
</feature>
<dbReference type="EMBL" id="NKHZ01000060">
    <property type="protein sequence ID" value="PNS15929.1"/>
    <property type="molecule type" value="Genomic_DNA"/>
</dbReference>
<keyword evidence="2" id="KW-0472">Membrane</keyword>
<dbReference type="InParanoid" id="A0A2K1QM33"/>
<evidence type="ECO:0000256" key="2">
    <source>
        <dbReference type="SAM" id="Phobius"/>
    </source>
</evidence>
<dbReference type="GO" id="GO:0030866">
    <property type="term" value="P:cortical actin cytoskeleton organization"/>
    <property type="evidence" value="ECO:0007669"/>
    <property type="project" value="TreeGrafter"/>
</dbReference>
<dbReference type="GO" id="GO:0005886">
    <property type="term" value="C:plasma membrane"/>
    <property type="evidence" value="ECO:0007669"/>
    <property type="project" value="InterPro"/>
</dbReference>
<dbReference type="GO" id="GO:0032185">
    <property type="term" value="P:septin cytoskeleton organization"/>
    <property type="evidence" value="ECO:0007669"/>
    <property type="project" value="TreeGrafter"/>
</dbReference>
<keyword evidence="4" id="KW-1185">Reference proteome</keyword>
<proteinExistence type="predicted"/>
<name>A0A2K1QM33_9PEZI</name>
<dbReference type="GO" id="GO:0005938">
    <property type="term" value="C:cell cortex"/>
    <property type="evidence" value="ECO:0007669"/>
    <property type="project" value="TreeGrafter"/>
</dbReference>
<feature type="transmembrane region" description="Helical" evidence="2">
    <location>
        <begin position="187"/>
        <end position="212"/>
    </location>
</feature>
<organism evidence="3 4">
    <name type="scientific">Sphaceloma murrayae</name>
    <dbReference type="NCBI Taxonomy" id="2082308"/>
    <lineage>
        <taxon>Eukaryota</taxon>
        <taxon>Fungi</taxon>
        <taxon>Dikarya</taxon>
        <taxon>Ascomycota</taxon>
        <taxon>Pezizomycotina</taxon>
        <taxon>Dothideomycetes</taxon>
        <taxon>Dothideomycetidae</taxon>
        <taxon>Myriangiales</taxon>
        <taxon>Elsinoaceae</taxon>
        <taxon>Sphaceloma</taxon>
    </lineage>
</organism>
<comment type="caution">
    <text evidence="3">The sequence shown here is derived from an EMBL/GenBank/DDBJ whole genome shotgun (WGS) entry which is preliminary data.</text>
</comment>
<dbReference type="Proteomes" id="UP000243797">
    <property type="component" value="Unassembled WGS sequence"/>
</dbReference>
<evidence type="ECO:0000313" key="4">
    <source>
        <dbReference type="Proteomes" id="UP000243797"/>
    </source>
</evidence>
<accession>A0A2K1QM33</accession>
<dbReference type="PANTHER" id="PTHR36414:SF1">
    <property type="entry name" value="PROTEIN SUR7"/>
    <property type="match status" value="1"/>
</dbReference>
<feature type="transmembrane region" description="Helical" evidence="2">
    <location>
        <begin position="148"/>
        <end position="167"/>
    </location>
</feature>
<evidence type="ECO:0000256" key="1">
    <source>
        <dbReference type="SAM" id="MobiDB-lite"/>
    </source>
</evidence>
<dbReference type="FunCoup" id="A0A2K1QM33">
    <property type="interactions" value="39"/>
</dbReference>
<feature type="compositionally biased region" description="Basic and acidic residues" evidence="1">
    <location>
        <begin position="239"/>
        <end position="249"/>
    </location>
</feature>
<feature type="compositionally biased region" description="Basic residues" evidence="1">
    <location>
        <begin position="218"/>
        <end position="230"/>
    </location>
</feature>
<protein>
    <recommendedName>
        <fullName evidence="5">Protein SUR7</fullName>
    </recommendedName>
</protein>
<evidence type="ECO:0000313" key="3">
    <source>
        <dbReference type="EMBL" id="PNS15929.1"/>
    </source>
</evidence>
<dbReference type="Pfam" id="PF06687">
    <property type="entry name" value="SUR7"/>
    <property type="match status" value="1"/>
</dbReference>
<evidence type="ECO:0008006" key="5">
    <source>
        <dbReference type="Google" id="ProtNLM"/>
    </source>
</evidence>
<keyword evidence="2" id="KW-0812">Transmembrane</keyword>
<reference evidence="3 4" key="1">
    <citation type="submission" date="2017-06" db="EMBL/GenBank/DDBJ databases">
        <title>Draft genome sequence of a variant of Elsinoe murrayae.</title>
        <authorList>
            <person name="Cheng Q."/>
        </authorList>
    </citation>
    <scope>NUCLEOTIDE SEQUENCE [LARGE SCALE GENOMIC DNA]</scope>
    <source>
        <strain evidence="3 4">CQ-2017a</strain>
    </source>
</reference>
<sequence>MGAARPIFGFLGLALLAAGVVLQLFVILSGTTAGTPTDLSYFLEASTTGVDGARNPSRWVYWGICGANGIRNVDCGALVPAHPFDPVRNFGTESNIPEQFVGTNRFYLMSRFSWVFFLVALVFAAFALMTGILALCTRLGAYISGFNAMVALVFQILAAALMTAWSVEARNIYRSNNQDANLGRYGYGFTWGAVAAFMLSTVLFCIGGSVGGSDKHTSGKSRFGRKRSTRSRGSFVDSESGRRVKDDYA</sequence>
<dbReference type="InterPro" id="IPR009571">
    <property type="entry name" value="SUR7/Rim9-like_fungi"/>
</dbReference>
<feature type="region of interest" description="Disordered" evidence="1">
    <location>
        <begin position="213"/>
        <end position="249"/>
    </location>
</feature>
<keyword evidence="2" id="KW-1133">Transmembrane helix</keyword>
<dbReference type="GO" id="GO:0031505">
    <property type="term" value="P:fungal-type cell wall organization"/>
    <property type="evidence" value="ECO:0007669"/>
    <property type="project" value="TreeGrafter"/>
</dbReference>
<dbReference type="AlphaFoldDB" id="A0A2K1QM33"/>
<dbReference type="GO" id="GO:0006897">
    <property type="term" value="P:endocytosis"/>
    <property type="evidence" value="ECO:0007669"/>
    <property type="project" value="TreeGrafter"/>
</dbReference>
<gene>
    <name evidence="3" type="ORF">CAC42_4330</name>
</gene>
<dbReference type="GO" id="GO:0045121">
    <property type="term" value="C:membrane raft"/>
    <property type="evidence" value="ECO:0007669"/>
    <property type="project" value="TreeGrafter"/>
</dbReference>